<dbReference type="PROSITE" id="PS50977">
    <property type="entry name" value="HTH_TETR_2"/>
    <property type="match status" value="1"/>
</dbReference>
<dbReference type="GO" id="GO:0000976">
    <property type="term" value="F:transcription cis-regulatory region binding"/>
    <property type="evidence" value="ECO:0007669"/>
    <property type="project" value="TreeGrafter"/>
</dbReference>
<keyword evidence="6" id="KW-1133">Transmembrane helix</keyword>
<evidence type="ECO:0000259" key="7">
    <source>
        <dbReference type="PROSITE" id="PS50977"/>
    </source>
</evidence>
<protein>
    <submittedName>
        <fullName evidence="8">TetR/AcrR family transcriptional regulator</fullName>
    </submittedName>
</protein>
<dbReference type="GO" id="GO:0003700">
    <property type="term" value="F:DNA-binding transcription factor activity"/>
    <property type="evidence" value="ECO:0007669"/>
    <property type="project" value="TreeGrafter"/>
</dbReference>
<name>A0AB39R8T4_9ACTN</name>
<dbReference type="InterPro" id="IPR001647">
    <property type="entry name" value="HTH_TetR"/>
</dbReference>
<evidence type="ECO:0000256" key="2">
    <source>
        <dbReference type="ARBA" id="ARBA00023125"/>
    </source>
</evidence>
<reference evidence="8" key="1">
    <citation type="submission" date="2024-07" db="EMBL/GenBank/DDBJ databases">
        <authorList>
            <person name="Yu S.T."/>
        </authorList>
    </citation>
    <scope>NUCLEOTIDE SEQUENCE</scope>
    <source>
        <strain evidence="8">R41</strain>
    </source>
</reference>
<feature type="domain" description="HTH tetR-type" evidence="7">
    <location>
        <begin position="15"/>
        <end position="75"/>
    </location>
</feature>
<keyword evidence="3" id="KW-0804">Transcription</keyword>
<keyword evidence="2 4" id="KW-0238">DNA-binding</keyword>
<sequence>MKDGLLPQWGGAVMLAVYAVVIATAARLIAEHGSVGLTVRGIAREAKVADGVLYNHFADKEELLAEAVHAHVTTVMTGARESPVAGQGTVEDNLRDYITRGLEVLTRILPVFAGLISQHKIFARFATMHAPGMGAGRDGLRAALSDCLRDEQQLGRLAPEARGDAAATMTNDRQRPTTTVRPQVSWGVRPADQG</sequence>
<dbReference type="RefSeq" id="WP_369244806.1">
    <property type="nucleotide sequence ID" value="NZ_CP163443.1"/>
</dbReference>
<evidence type="ECO:0000256" key="3">
    <source>
        <dbReference type="ARBA" id="ARBA00023163"/>
    </source>
</evidence>
<feature type="DNA-binding region" description="H-T-H motif" evidence="4">
    <location>
        <begin position="38"/>
        <end position="57"/>
    </location>
</feature>
<dbReference type="InterPro" id="IPR050109">
    <property type="entry name" value="HTH-type_TetR-like_transc_reg"/>
</dbReference>
<evidence type="ECO:0000256" key="1">
    <source>
        <dbReference type="ARBA" id="ARBA00023015"/>
    </source>
</evidence>
<dbReference type="PRINTS" id="PR00455">
    <property type="entry name" value="HTHTETR"/>
</dbReference>
<feature type="region of interest" description="Disordered" evidence="5">
    <location>
        <begin position="156"/>
        <end position="194"/>
    </location>
</feature>
<dbReference type="PANTHER" id="PTHR30055">
    <property type="entry name" value="HTH-TYPE TRANSCRIPTIONAL REGULATOR RUTR"/>
    <property type="match status" value="1"/>
</dbReference>
<dbReference type="EMBL" id="CP163443">
    <property type="protein sequence ID" value="XDQ51482.1"/>
    <property type="molecule type" value="Genomic_DNA"/>
</dbReference>
<feature type="compositionally biased region" description="Polar residues" evidence="5">
    <location>
        <begin position="168"/>
        <end position="182"/>
    </location>
</feature>
<keyword evidence="6" id="KW-0472">Membrane</keyword>
<gene>
    <name evidence="8" type="ORF">AB5J53_07415</name>
</gene>
<keyword evidence="6" id="KW-0812">Transmembrane</keyword>
<dbReference type="SUPFAM" id="SSF46689">
    <property type="entry name" value="Homeodomain-like"/>
    <property type="match status" value="1"/>
</dbReference>
<dbReference type="InterPro" id="IPR023772">
    <property type="entry name" value="DNA-bd_HTH_TetR-type_CS"/>
</dbReference>
<evidence type="ECO:0000256" key="5">
    <source>
        <dbReference type="SAM" id="MobiDB-lite"/>
    </source>
</evidence>
<keyword evidence="1" id="KW-0805">Transcription regulation</keyword>
<organism evidence="8">
    <name type="scientific">Streptomyces sp. R41</name>
    <dbReference type="NCBI Taxonomy" id="3238632"/>
    <lineage>
        <taxon>Bacteria</taxon>
        <taxon>Bacillati</taxon>
        <taxon>Actinomycetota</taxon>
        <taxon>Actinomycetes</taxon>
        <taxon>Kitasatosporales</taxon>
        <taxon>Streptomycetaceae</taxon>
        <taxon>Streptomyces</taxon>
    </lineage>
</organism>
<evidence type="ECO:0000313" key="8">
    <source>
        <dbReference type="EMBL" id="XDQ51482.1"/>
    </source>
</evidence>
<dbReference type="Pfam" id="PF00440">
    <property type="entry name" value="TetR_N"/>
    <property type="match status" value="1"/>
</dbReference>
<dbReference type="PROSITE" id="PS01081">
    <property type="entry name" value="HTH_TETR_1"/>
    <property type="match status" value="1"/>
</dbReference>
<dbReference type="InterPro" id="IPR009057">
    <property type="entry name" value="Homeodomain-like_sf"/>
</dbReference>
<accession>A0AB39R8T4</accession>
<dbReference type="PANTHER" id="PTHR30055:SF234">
    <property type="entry name" value="HTH-TYPE TRANSCRIPTIONAL REGULATOR BETI"/>
    <property type="match status" value="1"/>
</dbReference>
<dbReference type="Gene3D" id="1.10.357.10">
    <property type="entry name" value="Tetracycline Repressor, domain 2"/>
    <property type="match status" value="1"/>
</dbReference>
<feature type="transmembrane region" description="Helical" evidence="6">
    <location>
        <begin position="12"/>
        <end position="30"/>
    </location>
</feature>
<evidence type="ECO:0000256" key="6">
    <source>
        <dbReference type="SAM" id="Phobius"/>
    </source>
</evidence>
<dbReference type="AlphaFoldDB" id="A0AB39R8T4"/>
<evidence type="ECO:0000256" key="4">
    <source>
        <dbReference type="PROSITE-ProRule" id="PRU00335"/>
    </source>
</evidence>
<proteinExistence type="predicted"/>